<sequence>MLKLSPPAAAAFAANRVGGPHQPACHAPFTSMYFDQFGNVLACCINTIQTLGSYPAQNLSEIWSGESARKLRAALAAGDFSLGCHDCHSSISSGNFNAVNAMFDQQVLDTPHQWVVENPPLPDDQRDPWPRMLEFALSTRCNLTCTMCSGYFSSAIRKAEGLEPLPEVYGDEFVTELRPFLEHVTDVRFYGGEPFLAPVNFAILDVLCEVNPSCKVSITTNGTIWNQRVQQIVEVLKPTIVVSIDGFSTEGFESIRVGASREKVFANLQQFSRVEGCKVSLAVCAMRQNVYEIPDLVRFANSNSLHLGFNVVRYPQDHSLSSATAEELTEAIAIWEELLQEQWSLEGPLLSQPGQENLRRVESILSEARGWLAATADQTSGIVIRSSSASAAQDRRRDWLELIAGLAGTSYDSDAALREDAFQLELSRLLSEFDLRVAPQDRALRLALGLAELCDHELGPVEVERFHLFAAAIDAAAVAPRISLMAGLPPALIAQGVINLDPDVLATRLDSFFPPERNHP</sequence>
<name>A0A6J6C512_9ZZZZ</name>
<dbReference type="Pfam" id="PF04055">
    <property type="entry name" value="Radical_SAM"/>
    <property type="match status" value="1"/>
</dbReference>
<dbReference type="InterPro" id="IPR023885">
    <property type="entry name" value="4Fe4S-binding_SPASM_dom"/>
</dbReference>
<keyword evidence="4" id="KW-0411">Iron-sulfur</keyword>
<reference evidence="6" key="1">
    <citation type="submission" date="2020-05" db="EMBL/GenBank/DDBJ databases">
        <authorList>
            <person name="Chiriac C."/>
            <person name="Salcher M."/>
            <person name="Ghai R."/>
            <person name="Kavagutti S V."/>
        </authorList>
    </citation>
    <scope>NUCLEOTIDE SEQUENCE</scope>
</reference>
<keyword evidence="1" id="KW-0949">S-adenosyl-L-methionine</keyword>
<dbReference type="EMBL" id="CAEZSF010000139">
    <property type="protein sequence ID" value="CAB4546410.1"/>
    <property type="molecule type" value="Genomic_DNA"/>
</dbReference>
<dbReference type="InterPro" id="IPR058240">
    <property type="entry name" value="rSAM_sf"/>
</dbReference>
<evidence type="ECO:0000256" key="3">
    <source>
        <dbReference type="ARBA" id="ARBA00023004"/>
    </source>
</evidence>
<dbReference type="InterPro" id="IPR050377">
    <property type="entry name" value="Radical_SAM_PqqE_MftC-like"/>
</dbReference>
<dbReference type="PROSITE" id="PS51918">
    <property type="entry name" value="RADICAL_SAM"/>
    <property type="match status" value="1"/>
</dbReference>
<dbReference type="SUPFAM" id="SSF102114">
    <property type="entry name" value="Radical SAM enzymes"/>
    <property type="match status" value="1"/>
</dbReference>
<accession>A0A6J6C512</accession>
<feature type="domain" description="Radical SAM core" evidence="5">
    <location>
        <begin position="125"/>
        <end position="349"/>
    </location>
</feature>
<evidence type="ECO:0000256" key="2">
    <source>
        <dbReference type="ARBA" id="ARBA00022723"/>
    </source>
</evidence>
<dbReference type="GO" id="GO:0003824">
    <property type="term" value="F:catalytic activity"/>
    <property type="evidence" value="ECO:0007669"/>
    <property type="project" value="InterPro"/>
</dbReference>
<dbReference type="PANTHER" id="PTHR11228">
    <property type="entry name" value="RADICAL SAM DOMAIN PROTEIN"/>
    <property type="match status" value="1"/>
</dbReference>
<proteinExistence type="predicted"/>
<evidence type="ECO:0000256" key="4">
    <source>
        <dbReference type="ARBA" id="ARBA00023014"/>
    </source>
</evidence>
<evidence type="ECO:0000313" key="6">
    <source>
        <dbReference type="EMBL" id="CAB4546410.1"/>
    </source>
</evidence>
<dbReference type="SFLD" id="SFLDG01067">
    <property type="entry name" value="SPASM/twitch_domain_containing"/>
    <property type="match status" value="1"/>
</dbReference>
<dbReference type="GO" id="GO:0051536">
    <property type="term" value="F:iron-sulfur cluster binding"/>
    <property type="evidence" value="ECO:0007669"/>
    <property type="project" value="UniProtKB-KW"/>
</dbReference>
<dbReference type="CDD" id="cd01335">
    <property type="entry name" value="Radical_SAM"/>
    <property type="match status" value="1"/>
</dbReference>
<dbReference type="PANTHER" id="PTHR11228:SF7">
    <property type="entry name" value="PQQA PEPTIDE CYCLASE"/>
    <property type="match status" value="1"/>
</dbReference>
<organism evidence="6">
    <name type="scientific">freshwater metagenome</name>
    <dbReference type="NCBI Taxonomy" id="449393"/>
    <lineage>
        <taxon>unclassified sequences</taxon>
        <taxon>metagenomes</taxon>
        <taxon>ecological metagenomes</taxon>
    </lineage>
</organism>
<dbReference type="Pfam" id="PF13186">
    <property type="entry name" value="SPASM"/>
    <property type="match status" value="1"/>
</dbReference>
<dbReference type="SFLD" id="SFLDS00029">
    <property type="entry name" value="Radical_SAM"/>
    <property type="match status" value="1"/>
</dbReference>
<evidence type="ECO:0000259" key="5">
    <source>
        <dbReference type="PROSITE" id="PS51918"/>
    </source>
</evidence>
<dbReference type="Gene3D" id="3.20.20.70">
    <property type="entry name" value="Aldolase class I"/>
    <property type="match status" value="2"/>
</dbReference>
<gene>
    <name evidence="6" type="ORF">UFOPK1358_01338</name>
</gene>
<dbReference type="InterPro" id="IPR013785">
    <property type="entry name" value="Aldolase_TIM"/>
</dbReference>
<keyword evidence="2" id="KW-0479">Metal-binding</keyword>
<evidence type="ECO:0000256" key="1">
    <source>
        <dbReference type="ARBA" id="ARBA00022691"/>
    </source>
</evidence>
<dbReference type="InterPro" id="IPR007197">
    <property type="entry name" value="rSAM"/>
</dbReference>
<protein>
    <submittedName>
        <fullName evidence="6">Unannotated protein</fullName>
    </submittedName>
</protein>
<dbReference type="AlphaFoldDB" id="A0A6J6C512"/>
<dbReference type="GO" id="GO:0046872">
    <property type="term" value="F:metal ion binding"/>
    <property type="evidence" value="ECO:0007669"/>
    <property type="project" value="UniProtKB-KW"/>
</dbReference>
<keyword evidence="3" id="KW-0408">Iron</keyword>
<dbReference type="CDD" id="cd21109">
    <property type="entry name" value="SPASM"/>
    <property type="match status" value="1"/>
</dbReference>